<gene>
    <name evidence="2" type="ORF">AAP_01372</name>
</gene>
<dbReference type="EMBL" id="AZGZ01000004">
    <property type="protein sequence ID" value="KZZ95696.1"/>
    <property type="molecule type" value="Genomic_DNA"/>
</dbReference>
<dbReference type="OrthoDB" id="2527403at2759"/>
<organism evidence="2 3">
    <name type="scientific">Ascosphaera apis ARSEF 7405</name>
    <dbReference type="NCBI Taxonomy" id="392613"/>
    <lineage>
        <taxon>Eukaryota</taxon>
        <taxon>Fungi</taxon>
        <taxon>Dikarya</taxon>
        <taxon>Ascomycota</taxon>
        <taxon>Pezizomycotina</taxon>
        <taxon>Eurotiomycetes</taxon>
        <taxon>Eurotiomycetidae</taxon>
        <taxon>Onygenales</taxon>
        <taxon>Ascosphaeraceae</taxon>
        <taxon>Ascosphaera</taxon>
    </lineage>
</organism>
<name>A0A168BST1_9EURO</name>
<dbReference type="Pfam" id="PF10281">
    <property type="entry name" value="Ish1"/>
    <property type="match status" value="4"/>
</dbReference>
<dbReference type="VEuPathDB" id="FungiDB:AAP_01372"/>
<evidence type="ECO:0000313" key="3">
    <source>
        <dbReference type="Proteomes" id="UP000242877"/>
    </source>
</evidence>
<proteinExistence type="predicted"/>
<reference evidence="2 3" key="1">
    <citation type="journal article" date="2016" name="Genome Biol. Evol.">
        <title>Divergent and convergent evolution of fungal pathogenicity.</title>
        <authorList>
            <person name="Shang Y."/>
            <person name="Xiao G."/>
            <person name="Zheng P."/>
            <person name="Cen K."/>
            <person name="Zhan S."/>
            <person name="Wang C."/>
        </authorList>
    </citation>
    <scope>NUCLEOTIDE SEQUENCE [LARGE SCALE GENOMIC DNA]</scope>
    <source>
        <strain evidence="2 3">ARSEF 7405</strain>
    </source>
</reference>
<evidence type="ECO:0000313" key="2">
    <source>
        <dbReference type="EMBL" id="KZZ95696.1"/>
    </source>
</evidence>
<dbReference type="Proteomes" id="UP000242877">
    <property type="component" value="Unassembled WGS sequence"/>
</dbReference>
<dbReference type="InterPro" id="IPR018803">
    <property type="entry name" value="Ish1/Msc1-like"/>
</dbReference>
<dbReference type="AlphaFoldDB" id="A0A168BST1"/>
<protein>
    <submittedName>
        <fullName evidence="2">Stress-responsive protein Ish1</fullName>
    </submittedName>
</protein>
<accession>A0A168BST1</accession>
<keyword evidence="1" id="KW-0732">Signal</keyword>
<feature type="chain" id="PRO_5007895782" evidence="1">
    <location>
        <begin position="22"/>
        <end position="504"/>
    </location>
</feature>
<feature type="signal peptide" evidence="1">
    <location>
        <begin position="1"/>
        <end position="21"/>
    </location>
</feature>
<keyword evidence="3" id="KW-1185">Reference proteome</keyword>
<evidence type="ECO:0000256" key="1">
    <source>
        <dbReference type="SAM" id="SignalP"/>
    </source>
</evidence>
<sequence>MKVLRGVLFIGLICLFQLAAANWGGHNAQEQSQVVELKRWLADHEIPHSPHSNQEELEQLVRDNWQHKIAVPWAHAKGRASDALGDAKQWVFDTWDDSSIKRFLDSHGVTTPKPSNRNILVQTAKDNYDTIARKAGETSRYPGDWLYAQWSDSQLKEYLDKHGYPVPQQTKRDCLIAAVRRTGFLASKIYGRKYADASSAIVSAKDSISDAALQKWSDADFKKFFEQHGIKVPSGYSRQEIMGLVQKYRHLFTEQAQASMSKVYGSFADQTKSASQATETAKKEADKRFEEAIQMWSDLRLKNYLAARKVSTKATASRDELIQEVYKYRNKAASLYGSWIMDTWNEKHLKDFLASTGDKVSEGASQTRSQLVNKAQAAYEKAMESPTSERCLLTKNYVTAAAKHAVDVTLHGWSRADIEDYLKSFGIVMAPSYGIEDLRKEAQKHARYYRYGTKTPGWTWDEVVNWIWDKAKKGAYAGRKQGEGHAEGLKDRVETTISRVADEL</sequence>
<comment type="caution">
    <text evidence="2">The sequence shown here is derived from an EMBL/GenBank/DDBJ whole genome shotgun (WGS) entry which is preliminary data.</text>
</comment>